<dbReference type="GeneID" id="8234494"/>
<dbReference type="CTD" id="8234494"/>
<dbReference type="EMBL" id="AAZO01005146">
    <property type="status" value="NOT_ANNOTATED_CDS"/>
    <property type="molecule type" value="Genomic_DNA"/>
</dbReference>
<evidence type="ECO:0000256" key="5">
    <source>
        <dbReference type="SAM" id="MobiDB-lite"/>
    </source>
</evidence>
<proteinExistence type="predicted"/>
<feature type="region of interest" description="Disordered" evidence="5">
    <location>
        <begin position="468"/>
        <end position="499"/>
    </location>
</feature>
<accession>E0VSM1</accession>
<feature type="region of interest" description="Disordered" evidence="5">
    <location>
        <begin position="165"/>
        <end position="186"/>
    </location>
</feature>
<reference evidence="7" key="3">
    <citation type="submission" date="2020-05" db="UniProtKB">
        <authorList>
            <consortium name="EnsemblMetazoa"/>
        </authorList>
    </citation>
    <scope>IDENTIFICATION</scope>
    <source>
        <strain evidence="7">USDA</strain>
    </source>
</reference>
<keyword evidence="2" id="KW-0963">Cytoplasm</keyword>
<dbReference type="EMBL" id="AAZO01005147">
    <property type="status" value="NOT_ANNOTATED_CDS"/>
    <property type="molecule type" value="Genomic_DNA"/>
</dbReference>
<evidence type="ECO:0000256" key="4">
    <source>
        <dbReference type="SAM" id="Coils"/>
    </source>
</evidence>
<dbReference type="STRING" id="121224.E0VSM1"/>
<evidence type="ECO:0000313" key="8">
    <source>
        <dbReference type="Proteomes" id="UP000009046"/>
    </source>
</evidence>
<reference evidence="6" key="2">
    <citation type="submission" date="2007-04" db="EMBL/GenBank/DDBJ databases">
        <title>The genome of the human body louse.</title>
        <authorList>
            <consortium name="The Human Body Louse Genome Consortium"/>
            <person name="Kirkness E."/>
            <person name="Walenz B."/>
            <person name="Hass B."/>
            <person name="Bruggner R."/>
            <person name="Strausberg R."/>
        </authorList>
    </citation>
    <scope>NUCLEOTIDE SEQUENCE</scope>
    <source>
        <strain evidence="6">USDA</strain>
    </source>
</reference>
<reference evidence="6" key="1">
    <citation type="submission" date="2007-04" db="EMBL/GenBank/DDBJ databases">
        <title>Annotation of Pediculus humanus corporis strain USDA.</title>
        <authorList>
            <person name="Kirkness E."/>
            <person name="Hannick L."/>
            <person name="Hass B."/>
            <person name="Bruggner R."/>
            <person name="Lawson D."/>
            <person name="Bidwell S."/>
            <person name="Joardar V."/>
            <person name="Caler E."/>
            <person name="Walenz B."/>
            <person name="Inman J."/>
            <person name="Schobel S."/>
            <person name="Galinsky K."/>
            <person name="Amedeo P."/>
            <person name="Strausberg R."/>
        </authorList>
    </citation>
    <scope>NUCLEOTIDE SEQUENCE</scope>
    <source>
        <strain evidence="6">USDA</strain>
    </source>
</reference>
<dbReference type="AlphaFoldDB" id="E0VSM1"/>
<dbReference type="eggNOG" id="ENOG502QWFS">
    <property type="taxonomic scope" value="Eukaryota"/>
</dbReference>
<dbReference type="Pfam" id="PF06818">
    <property type="entry name" value="Fez1"/>
    <property type="match status" value="2"/>
</dbReference>
<dbReference type="RefSeq" id="XP_002429115.1">
    <property type="nucleotide sequence ID" value="XM_002429070.1"/>
</dbReference>
<dbReference type="HOGENOM" id="CLU_445728_0_0_1"/>
<protein>
    <submittedName>
        <fullName evidence="6 7">Axoneme-associated protein mst101, putative</fullName>
    </submittedName>
</protein>
<dbReference type="VEuPathDB" id="VectorBase:PHUM420550"/>
<feature type="coiled-coil region" evidence="4">
    <location>
        <begin position="287"/>
        <end position="314"/>
    </location>
</feature>
<evidence type="ECO:0000313" key="7">
    <source>
        <dbReference type="EnsemblMetazoa" id="PHUM420550-PA"/>
    </source>
</evidence>
<keyword evidence="3 4" id="KW-0175">Coiled coil</keyword>
<dbReference type="PANTHER" id="PTHR19354:SF2">
    <property type="entry name" value="LEUCINE-RICH REPEAT-CONTAINING PROTEIN DDB_G0290503"/>
    <property type="match status" value="1"/>
</dbReference>
<dbReference type="Proteomes" id="UP000009046">
    <property type="component" value="Unassembled WGS sequence"/>
</dbReference>
<feature type="compositionally biased region" description="Polar residues" evidence="5">
    <location>
        <begin position="168"/>
        <end position="186"/>
    </location>
</feature>
<sequence>MARLDSGNETLLSDESSCDLPVTPSSINGLENSILTQNNTTTTNKSISEENLVPPKITPFSGVLDKGKVVVRPIAFKPIGLMSNARFNNGNERYGSTPILTRPGSQLTLYGSSTDLRHHHHNSFNYSLDRKSLSSASSPPLGMASLSSLPQKLHTYDSMESVRHCSKSPGSSFSRNNSHCSLPTKTKSSSFRMISNSESNSSLLDLTPSPSDSGVAELETALRERDSELVYLRQTMEHNEQAIIRVYQEKERAWERDKRRLKAVHENRLRTSAQKVLKLEQMLMMQTYQLQQEKKRLREEADRAARETTDLRQEVDLLRGRLEETEWGLCQKTGEMSLLKAQLKDSQGEQTSKGHELIQLRNQLKDLKVEFDKRESEKSLLVKEIEKYEKEIDSLKNEKKNLREELEKERMKKEFESSESESLKNELTTLRREIIDVCQVLKEEQDDKIKLIEEIEKLKKELDVEKCKNNNNNNITGKKKPDDKNNNNNKLSEIEKPKKKKNSILKLDDDNEIQMDDVKELNNELHRLKNQLLSERTDFEQERITWAQEKEKVLRYQRQLQLNYVQMFRRSRTLEAEVESLTMELELESKTKNFRNNNKNISSGVEMGTIVEL</sequence>
<evidence type="ECO:0000313" key="6">
    <source>
        <dbReference type="EMBL" id="EEB16377.1"/>
    </source>
</evidence>
<name>E0VSM1_PEDHC</name>
<feature type="coiled-coil region" evidence="4">
    <location>
        <begin position="357"/>
        <end position="468"/>
    </location>
</feature>
<evidence type="ECO:0000256" key="2">
    <source>
        <dbReference type="ARBA" id="ARBA00022490"/>
    </source>
</evidence>
<feature type="region of interest" description="Disordered" evidence="5">
    <location>
        <begin position="1"/>
        <end position="34"/>
    </location>
</feature>
<dbReference type="InParanoid" id="E0VSM1"/>
<dbReference type="FunCoup" id="E0VSM1">
    <property type="interactions" value="58"/>
</dbReference>
<organism>
    <name type="scientific">Pediculus humanus subsp. corporis</name>
    <name type="common">Body louse</name>
    <dbReference type="NCBI Taxonomy" id="121224"/>
    <lineage>
        <taxon>Eukaryota</taxon>
        <taxon>Metazoa</taxon>
        <taxon>Ecdysozoa</taxon>
        <taxon>Arthropoda</taxon>
        <taxon>Hexapoda</taxon>
        <taxon>Insecta</taxon>
        <taxon>Pterygota</taxon>
        <taxon>Neoptera</taxon>
        <taxon>Paraneoptera</taxon>
        <taxon>Psocodea</taxon>
        <taxon>Troctomorpha</taxon>
        <taxon>Phthiraptera</taxon>
        <taxon>Anoplura</taxon>
        <taxon>Pediculidae</taxon>
        <taxon>Pediculus</taxon>
    </lineage>
</organism>
<feature type="coiled-coil region" evidence="4">
    <location>
        <begin position="504"/>
        <end position="542"/>
    </location>
</feature>
<dbReference type="OrthoDB" id="10030037at2759"/>
<dbReference type="EMBL" id="DS235751">
    <property type="protein sequence ID" value="EEB16377.1"/>
    <property type="molecule type" value="Genomic_DNA"/>
</dbReference>
<dbReference type="PANTHER" id="PTHR19354">
    <property type="entry name" value="ZIPPER PUTATIVE TUMOR SUPPRESSOR 2 HOMOLOG-LIKE PROTEIN-RELATED"/>
    <property type="match status" value="1"/>
</dbReference>
<dbReference type="KEGG" id="phu:Phum_PHUM420550"/>
<dbReference type="OMA" id="ERITWAQ"/>
<evidence type="ECO:0000256" key="3">
    <source>
        <dbReference type="ARBA" id="ARBA00023054"/>
    </source>
</evidence>
<feature type="compositionally biased region" description="Polar residues" evidence="5">
    <location>
        <begin position="23"/>
        <end position="34"/>
    </location>
</feature>
<dbReference type="InterPro" id="IPR045329">
    <property type="entry name" value="LZTS"/>
</dbReference>
<dbReference type="GO" id="GO:0005737">
    <property type="term" value="C:cytoplasm"/>
    <property type="evidence" value="ECO:0007669"/>
    <property type="project" value="UniProtKB-SubCell"/>
</dbReference>
<evidence type="ECO:0000256" key="1">
    <source>
        <dbReference type="ARBA" id="ARBA00004496"/>
    </source>
</evidence>
<keyword evidence="8" id="KW-1185">Reference proteome</keyword>
<dbReference type="EnsemblMetazoa" id="PHUM420550-RA">
    <property type="protein sequence ID" value="PHUM420550-PA"/>
    <property type="gene ID" value="PHUM420550"/>
</dbReference>
<gene>
    <name evidence="7" type="primary">8234494</name>
    <name evidence="6" type="ORF">Phum_PHUM420550</name>
</gene>
<comment type="subcellular location">
    <subcellularLocation>
        <location evidence="1">Cytoplasm</location>
    </subcellularLocation>
</comment>